<dbReference type="InterPro" id="IPR044440">
    <property type="entry name" value="GABAb_receptor_plant_PBP1"/>
</dbReference>
<dbReference type="GO" id="GO:0016020">
    <property type="term" value="C:membrane"/>
    <property type="evidence" value="ECO:0007669"/>
    <property type="project" value="UniProtKB-SubCell"/>
</dbReference>
<dbReference type="EMBL" id="JABWDY010025834">
    <property type="protein sequence ID" value="KAF5189174.1"/>
    <property type="molecule type" value="Genomic_DNA"/>
</dbReference>
<dbReference type="PRINTS" id="PR00248">
    <property type="entry name" value="GPCRMGR"/>
</dbReference>
<evidence type="ECO:0000256" key="18">
    <source>
        <dbReference type="SAM" id="SignalP"/>
    </source>
</evidence>
<evidence type="ECO:0000256" key="16">
    <source>
        <dbReference type="PIRSR" id="PIRSR037090-50"/>
    </source>
</evidence>
<dbReference type="FunFam" id="3.40.190.10:FF:000195">
    <property type="entry name" value="Glutamate receptor 2.7"/>
    <property type="match status" value="1"/>
</dbReference>
<dbReference type="OrthoDB" id="5984008at2759"/>
<keyword evidence="21" id="KW-1185">Reference proteome</keyword>
<dbReference type="InterPro" id="IPR028082">
    <property type="entry name" value="Peripla_BP_I"/>
</dbReference>
<evidence type="ECO:0000313" key="20">
    <source>
        <dbReference type="EMBL" id="KAF5189174.1"/>
    </source>
</evidence>
<feature type="transmembrane region" description="Helical" evidence="17">
    <location>
        <begin position="622"/>
        <end position="640"/>
    </location>
</feature>
<dbReference type="InterPro" id="IPR019594">
    <property type="entry name" value="Glu/Gly-bd"/>
</dbReference>
<dbReference type="Gene3D" id="3.40.50.2300">
    <property type="match status" value="3"/>
</dbReference>
<comment type="function">
    <text evidence="14">Glutamate-gated receptor that probably acts as a non-selective cation channel. May be involved in light-signal transduction and calcium homeostasis via the regulation of calcium influx into cells.</text>
</comment>
<keyword evidence="6 18" id="KW-0732">Signal</keyword>
<evidence type="ECO:0000256" key="12">
    <source>
        <dbReference type="ARBA" id="ARBA00023286"/>
    </source>
</evidence>
<dbReference type="GO" id="GO:0004930">
    <property type="term" value="F:G protein-coupled receptor activity"/>
    <property type="evidence" value="ECO:0007669"/>
    <property type="project" value="InterPro"/>
</dbReference>
<dbReference type="SMART" id="SM00079">
    <property type="entry name" value="PBPe"/>
    <property type="match status" value="1"/>
</dbReference>
<dbReference type="Pfam" id="PF01094">
    <property type="entry name" value="ANF_receptor"/>
    <property type="match status" value="1"/>
</dbReference>
<comment type="caution">
    <text evidence="20">The sequence shown here is derived from an EMBL/GenBank/DDBJ whole genome shotgun (WGS) entry which is preliminary data.</text>
</comment>
<evidence type="ECO:0000313" key="21">
    <source>
        <dbReference type="Proteomes" id="UP000554482"/>
    </source>
</evidence>
<dbReference type="GO" id="GO:0015276">
    <property type="term" value="F:ligand-gated monoatomic ion channel activity"/>
    <property type="evidence" value="ECO:0007669"/>
    <property type="project" value="InterPro"/>
</dbReference>
<dbReference type="Gene3D" id="3.40.190.10">
    <property type="entry name" value="Periplasmic binding protein-like II"/>
    <property type="match status" value="2"/>
</dbReference>
<comment type="subcellular location">
    <subcellularLocation>
        <location evidence="1">Membrane</location>
        <topology evidence="1">Multi-pass membrane protein</topology>
    </subcellularLocation>
</comment>
<dbReference type="Pfam" id="PF10613">
    <property type="entry name" value="Lig_chan-Glu_bd"/>
    <property type="match status" value="1"/>
</dbReference>
<proteinExistence type="inferred from homology"/>
<dbReference type="FunFam" id="3.40.190.10:FF:000103">
    <property type="entry name" value="Glutamate receptor"/>
    <property type="match status" value="1"/>
</dbReference>
<dbReference type="SUPFAM" id="SSF53850">
    <property type="entry name" value="Periplasmic binding protein-like II"/>
    <property type="match status" value="1"/>
</dbReference>
<feature type="domain" description="Ionotropic glutamate receptor C-terminal" evidence="19">
    <location>
        <begin position="462"/>
        <end position="812"/>
    </location>
</feature>
<keyword evidence="4 15" id="KW-0813">Transport</keyword>
<dbReference type="Pfam" id="PF00060">
    <property type="entry name" value="Lig_chan"/>
    <property type="match status" value="1"/>
</dbReference>
<reference evidence="20 21" key="1">
    <citation type="submission" date="2020-06" db="EMBL/GenBank/DDBJ databases">
        <title>Transcriptomic and genomic resources for Thalictrum thalictroides and T. hernandezii: Facilitating candidate gene discovery in an emerging model plant lineage.</title>
        <authorList>
            <person name="Arias T."/>
            <person name="Riano-Pachon D.M."/>
            <person name="Di Stilio V.S."/>
        </authorList>
    </citation>
    <scope>NUCLEOTIDE SEQUENCE [LARGE SCALE GENOMIC DNA]</scope>
    <source>
        <strain evidence="21">cv. WT478/WT964</strain>
        <tissue evidence="20">Leaves</tissue>
    </source>
</reference>
<dbReference type="CDD" id="cd19990">
    <property type="entry name" value="PBP1_GABAb_receptor_plant"/>
    <property type="match status" value="1"/>
</dbReference>
<keyword evidence="16" id="KW-1015">Disulfide bond</keyword>
<dbReference type="FunFam" id="3.40.50.2300:FF:000169">
    <property type="entry name" value="Glutamate receptor"/>
    <property type="match status" value="1"/>
</dbReference>
<dbReference type="PANTHER" id="PTHR34836:SF1">
    <property type="entry name" value="OS09G0428600 PROTEIN"/>
    <property type="match status" value="1"/>
</dbReference>
<feature type="transmembrane region" description="Helical" evidence="17">
    <location>
        <begin position="652"/>
        <end position="672"/>
    </location>
</feature>
<feature type="disulfide bond" evidence="16">
    <location>
        <begin position="760"/>
        <end position="815"/>
    </location>
</feature>
<dbReference type="InterPro" id="IPR001828">
    <property type="entry name" value="ANF_lig-bd_rcpt"/>
</dbReference>
<evidence type="ECO:0000256" key="10">
    <source>
        <dbReference type="ARBA" id="ARBA00023170"/>
    </source>
</evidence>
<organism evidence="20 21">
    <name type="scientific">Thalictrum thalictroides</name>
    <name type="common">Rue-anemone</name>
    <name type="synonym">Anemone thalictroides</name>
    <dbReference type="NCBI Taxonomy" id="46969"/>
    <lineage>
        <taxon>Eukaryota</taxon>
        <taxon>Viridiplantae</taxon>
        <taxon>Streptophyta</taxon>
        <taxon>Embryophyta</taxon>
        <taxon>Tracheophyta</taxon>
        <taxon>Spermatophyta</taxon>
        <taxon>Magnoliopsida</taxon>
        <taxon>Ranunculales</taxon>
        <taxon>Ranunculaceae</taxon>
        <taxon>Thalictroideae</taxon>
        <taxon>Thalictrum</taxon>
    </lineage>
</organism>
<keyword evidence="7 17" id="KW-1133">Transmembrane helix</keyword>
<evidence type="ECO:0000256" key="4">
    <source>
        <dbReference type="ARBA" id="ARBA00022448"/>
    </source>
</evidence>
<evidence type="ECO:0000256" key="13">
    <source>
        <dbReference type="ARBA" id="ARBA00023303"/>
    </source>
</evidence>
<evidence type="ECO:0000256" key="7">
    <source>
        <dbReference type="ARBA" id="ARBA00022989"/>
    </source>
</evidence>
<feature type="signal peptide" evidence="18">
    <location>
        <begin position="1"/>
        <end position="33"/>
    </location>
</feature>
<accession>A0A7J6VVP2</accession>
<evidence type="ECO:0000256" key="8">
    <source>
        <dbReference type="ARBA" id="ARBA00023065"/>
    </source>
</evidence>
<feature type="chain" id="PRO_5029811846" description="Glutamate receptor" evidence="18">
    <location>
        <begin position="34"/>
        <end position="964"/>
    </location>
</feature>
<evidence type="ECO:0000256" key="3">
    <source>
        <dbReference type="ARBA" id="ARBA00011095"/>
    </source>
</evidence>
<evidence type="ECO:0000259" key="19">
    <source>
        <dbReference type="SMART" id="SM00079"/>
    </source>
</evidence>
<dbReference type="FunFam" id="1.10.287.70:FF:000037">
    <property type="entry name" value="Glutamate receptor"/>
    <property type="match status" value="1"/>
</dbReference>
<dbReference type="InterPro" id="IPR015683">
    <property type="entry name" value="Ionotropic_Glu_rcpt"/>
</dbReference>
<comment type="function">
    <text evidence="15">Glutamate-gated receptor that probably acts as non-selective cation channel.</text>
</comment>
<dbReference type="AlphaFoldDB" id="A0A7J6VVP2"/>
<keyword evidence="5 17" id="KW-0812">Transmembrane</keyword>
<protein>
    <recommendedName>
        <fullName evidence="15">Glutamate receptor</fullName>
    </recommendedName>
</protein>
<dbReference type="InterPro" id="IPR017103">
    <property type="entry name" value="Iontropic_Glu_rcpt_pln"/>
</dbReference>
<dbReference type="InterPro" id="IPR001320">
    <property type="entry name" value="Iontro_rcpt_C"/>
</dbReference>
<evidence type="ECO:0000256" key="17">
    <source>
        <dbReference type="SAM" id="Phobius"/>
    </source>
</evidence>
<dbReference type="CDD" id="cd13686">
    <property type="entry name" value="GluR_Plant"/>
    <property type="match status" value="1"/>
</dbReference>
<evidence type="ECO:0000256" key="1">
    <source>
        <dbReference type="ARBA" id="ARBA00004141"/>
    </source>
</evidence>
<dbReference type="InterPro" id="IPR000337">
    <property type="entry name" value="GPCR_3"/>
</dbReference>
<dbReference type="PANTHER" id="PTHR34836">
    <property type="entry name" value="OS06G0188250 PROTEIN"/>
    <property type="match status" value="1"/>
</dbReference>
<keyword evidence="10 15" id="KW-0675">Receptor</keyword>
<keyword evidence="11" id="KW-0325">Glycoprotein</keyword>
<dbReference type="Proteomes" id="UP000554482">
    <property type="component" value="Unassembled WGS sequence"/>
</dbReference>
<keyword evidence="9 15" id="KW-0472">Membrane</keyword>
<evidence type="ECO:0000256" key="11">
    <source>
        <dbReference type="ARBA" id="ARBA00023180"/>
    </source>
</evidence>
<sequence length="964" mass="107453">MKIPTKSYPTFHSLLTIALILFVLAVNKGTTDAKAISKIDVGVILDLGTVAGKMMETCISMALTDYHHSTQNYTSTQLVLHTRDSHGDILDAASSAIDLIKNVQVQAILGPQTSSEAEFVADIGNKTKVPIISFSATSPSISSTKTPYFIRTALNDSTQVKAIAAIVKAFGWRQIVPIYEDTDYGKDIIPYLTDAIQDVDAHVPYRSILSPSSTVVQIQNELNRLKTMQTRVFVVHMTLSLGSRLFSTAKEVGMMTKGYVWIITDGLTDLLSSMDASIVDSMQGVLGVKPYVPKSKSLDNFRKKWKRKIFQENHDIDEADLSVWGLWAFDSVWSLATAIEKVNTISPRFNKPNDSRNSTDLEALGVSQIGPELVESILQTKLNGLSGKFWLKDGQLQSSTFNIVNVIGSKGRRNIGFWSPTLGISRELKVTGKKIYKTYKGDLGAIIWPGETTKEPKGWEKKLKIGVPMKKGFTEFVKITEDPLTNATNVTGFCIDVFKAVIAAMPYAIPYEFVPFVKNNDQSAGNYNTLVHQIYIQEYDAVVGDVTIVEKRSLQVDFTLAFSESGVSMVVPIKNNHRKNEWIFLKPLTRDLWLTIGAFFILTGFVVWVLEHRVNEEFRGKVTEQVGMILYFSFSTLVFAHKERVISNLARFVVIIWIFVVLILTSSYTASLTSMLTIQRQQPTVTDIKALIRNGDFIGYQQDSFVFDLIQSMGIHPSKLIGYATEEEYHVALEKGSRNGGVSAIVDEIPYIKIFLAKYCRKYMMVGPTHRTGGFGFAFPKGSPLAPDISRSILKVTQGEKMNTIDEAWFGKQVCSEQDEESNIFSESLTLEDFKGLFFIAGAASSVAFLIFLSIFLFEHRNILTSEGSISQKLSSLAKQFNNEKHISTRGSKKIYPSSCRTTTKEHIDDAGYDASFPQGPITNVSLRQEDTVLSLEEIMSFPQTEPSMPIQDCTLFIEMTSLN</sequence>
<keyword evidence="12 15" id="KW-1071">Ligand-gated ion channel</keyword>
<evidence type="ECO:0000256" key="5">
    <source>
        <dbReference type="ARBA" id="ARBA00022692"/>
    </source>
</evidence>
<gene>
    <name evidence="20" type="ORF">FRX31_021240</name>
</gene>
<evidence type="ECO:0000256" key="6">
    <source>
        <dbReference type="ARBA" id="ARBA00022729"/>
    </source>
</evidence>
<feature type="transmembrane region" description="Helical" evidence="17">
    <location>
        <begin position="592"/>
        <end position="610"/>
    </location>
</feature>
<evidence type="ECO:0000256" key="9">
    <source>
        <dbReference type="ARBA" id="ARBA00023136"/>
    </source>
</evidence>
<dbReference type="PIRSF" id="PIRSF037090">
    <property type="entry name" value="Iontro_Glu-like_rcpt_pln"/>
    <property type="match status" value="1"/>
</dbReference>
<dbReference type="SUPFAM" id="SSF53822">
    <property type="entry name" value="Periplasmic binding protein-like I"/>
    <property type="match status" value="1"/>
</dbReference>
<dbReference type="Gene3D" id="1.10.287.70">
    <property type="match status" value="1"/>
</dbReference>
<comment type="subunit">
    <text evidence="3">May form heteromers.</text>
</comment>
<name>A0A7J6VVP2_THATH</name>
<evidence type="ECO:0000256" key="15">
    <source>
        <dbReference type="PIRNR" id="PIRNR037090"/>
    </source>
</evidence>
<keyword evidence="13 15" id="KW-0407">Ion channel</keyword>
<comment type="similarity">
    <text evidence="2 15">Belongs to the glutamate-gated ion channel (TC 1.A.10.1) family.</text>
</comment>
<feature type="transmembrane region" description="Helical" evidence="17">
    <location>
        <begin position="837"/>
        <end position="858"/>
    </location>
</feature>
<keyword evidence="8 15" id="KW-0406">Ion transport</keyword>
<evidence type="ECO:0000256" key="2">
    <source>
        <dbReference type="ARBA" id="ARBA00008685"/>
    </source>
</evidence>
<evidence type="ECO:0000256" key="14">
    <source>
        <dbReference type="ARBA" id="ARBA00049638"/>
    </source>
</evidence>